<evidence type="ECO:0000313" key="2">
    <source>
        <dbReference type="EMBL" id="MBE1493743.1"/>
    </source>
</evidence>
<dbReference type="Proteomes" id="UP000631670">
    <property type="component" value="Unassembled WGS sequence"/>
</dbReference>
<keyword evidence="3" id="KW-1185">Reference proteome</keyword>
<protein>
    <submittedName>
        <fullName evidence="2">Uncharacterized protein</fullName>
    </submittedName>
</protein>
<organism evidence="2 3">
    <name type="scientific">Amycolatopsis lexingtonensis</name>
    <dbReference type="NCBI Taxonomy" id="218822"/>
    <lineage>
        <taxon>Bacteria</taxon>
        <taxon>Bacillati</taxon>
        <taxon>Actinomycetota</taxon>
        <taxon>Actinomycetes</taxon>
        <taxon>Pseudonocardiales</taxon>
        <taxon>Pseudonocardiaceae</taxon>
        <taxon>Amycolatopsis</taxon>
    </lineage>
</organism>
<feature type="region of interest" description="Disordered" evidence="1">
    <location>
        <begin position="1"/>
        <end position="55"/>
    </location>
</feature>
<comment type="caution">
    <text evidence="2">The sequence shown here is derived from an EMBL/GenBank/DDBJ whole genome shotgun (WGS) entry which is preliminary data.</text>
</comment>
<evidence type="ECO:0000256" key="1">
    <source>
        <dbReference type="SAM" id="MobiDB-lite"/>
    </source>
</evidence>
<dbReference type="RefSeq" id="WP_166641521.1">
    <property type="nucleotide sequence ID" value="NZ_CP172961.1"/>
</dbReference>
<name>A0ABR9HS44_9PSEU</name>
<sequence length="55" mass="6036">MHRESDQHSPREDDELKAELRGTLQGNGPARAEEWRDPENAPDDDTDVPPIGGGA</sequence>
<gene>
    <name evidence="2" type="ORF">H4696_000843</name>
</gene>
<dbReference type="EMBL" id="JADBEG010000001">
    <property type="protein sequence ID" value="MBE1493743.1"/>
    <property type="molecule type" value="Genomic_DNA"/>
</dbReference>
<reference evidence="2 3" key="1">
    <citation type="submission" date="2020-10" db="EMBL/GenBank/DDBJ databases">
        <title>Sequencing the genomes of 1000 actinobacteria strains.</title>
        <authorList>
            <person name="Klenk H.-P."/>
        </authorList>
    </citation>
    <scope>NUCLEOTIDE SEQUENCE [LARGE SCALE GENOMIC DNA]</scope>
    <source>
        <strain evidence="2 3">DSM 44653</strain>
    </source>
</reference>
<proteinExistence type="predicted"/>
<evidence type="ECO:0000313" key="3">
    <source>
        <dbReference type="Proteomes" id="UP000631670"/>
    </source>
</evidence>
<accession>A0ABR9HS44</accession>
<feature type="compositionally biased region" description="Basic and acidic residues" evidence="1">
    <location>
        <begin position="1"/>
        <end position="11"/>
    </location>
</feature>